<evidence type="ECO:0000313" key="1">
    <source>
        <dbReference type="EMBL" id="AXY77039.1"/>
    </source>
</evidence>
<keyword evidence="2" id="KW-1185">Reference proteome</keyword>
<proteinExistence type="predicted"/>
<name>A0A3B7MUY1_9BACT</name>
<gene>
    <name evidence="1" type="ORF">D3H65_24975</name>
</gene>
<dbReference type="EMBL" id="CP032157">
    <property type="protein sequence ID" value="AXY77039.1"/>
    <property type="molecule type" value="Genomic_DNA"/>
</dbReference>
<dbReference type="KEGG" id="pseg:D3H65_24975"/>
<protein>
    <submittedName>
        <fullName evidence="1">Uncharacterized protein</fullName>
    </submittedName>
</protein>
<dbReference type="RefSeq" id="WP_119052915.1">
    <property type="nucleotide sequence ID" value="NZ_CP032157.1"/>
</dbReference>
<dbReference type="AlphaFoldDB" id="A0A3B7MUY1"/>
<sequence>MATSLTYAFNRDLLLNLINTPGCDKVVFSLINLVKPRKTEAYMYVFAEAYSGNEPMLGIPGEKGCPTPPGWQEDPPPGDTDRSMLAVTPQFSVSQADLLPLVVQNELVMENTNQFLVHLDAENNEDGMEPFISLTCLKANRTVKLPAIKATHFTATASGSVNTMRKTA</sequence>
<reference evidence="1 2" key="1">
    <citation type="submission" date="2018-09" db="EMBL/GenBank/DDBJ databases">
        <title>Genome sequencing of strain 6GH32-13.</title>
        <authorList>
            <person name="Weon H.-Y."/>
            <person name="Heo J."/>
            <person name="Kwon S.-W."/>
        </authorList>
    </citation>
    <scope>NUCLEOTIDE SEQUENCE [LARGE SCALE GENOMIC DNA]</scope>
    <source>
        <strain evidence="1 2">5GH32-13</strain>
    </source>
</reference>
<dbReference type="Proteomes" id="UP000263900">
    <property type="component" value="Chromosome"/>
</dbReference>
<evidence type="ECO:0000313" key="2">
    <source>
        <dbReference type="Proteomes" id="UP000263900"/>
    </source>
</evidence>
<accession>A0A3B7MUY1</accession>
<dbReference type="OrthoDB" id="9927969at2"/>
<organism evidence="1 2">
    <name type="scientific">Paraflavitalea soli</name>
    <dbReference type="NCBI Taxonomy" id="2315862"/>
    <lineage>
        <taxon>Bacteria</taxon>
        <taxon>Pseudomonadati</taxon>
        <taxon>Bacteroidota</taxon>
        <taxon>Chitinophagia</taxon>
        <taxon>Chitinophagales</taxon>
        <taxon>Chitinophagaceae</taxon>
        <taxon>Paraflavitalea</taxon>
    </lineage>
</organism>